<name>A0A1Y1Z4I0_9PLEO</name>
<evidence type="ECO:0000259" key="10">
    <source>
        <dbReference type="Pfam" id="PF15412"/>
    </source>
</evidence>
<dbReference type="GO" id="GO:0006310">
    <property type="term" value="P:DNA recombination"/>
    <property type="evidence" value="ECO:0007669"/>
    <property type="project" value="UniProtKB-UniRule"/>
</dbReference>
<keyword evidence="3 7" id="KW-0227">DNA damage</keyword>
<comment type="subcellular location">
    <subcellularLocation>
        <location evidence="1 7">Nucleus</location>
    </subcellularLocation>
</comment>
<comment type="subunit">
    <text evidence="7">Component of the SMC5-SMC6 complex.</text>
</comment>
<evidence type="ECO:0000256" key="3">
    <source>
        <dbReference type="ARBA" id="ARBA00022763"/>
    </source>
</evidence>
<protein>
    <recommendedName>
        <fullName evidence="7">Non-structural maintenance of chromosomes element 4</fullName>
    </recommendedName>
</protein>
<sequence>MARLNTQLSATPRSPTIDSLYRDPTPLSHRDAPSSRQEPASSVLSPARSFANSDKENEQPESRDNTPRPAGKGKRPMAASAARLPTPSSNSGSASGATGKRRRTNGYSMADSTPVFQDDEDVDEDDDEDEAAEQEQEEEQQPRRTHDPSDYYDPQQDPEVRRQVKVGMRQNLREMEENRDELTKPGNNLLIDHVMRQNRFMEKVRQTSDAVQDARVLVTASGFAGKKMNACLQGNAGVGIDIDQFVSKCIFFMKSGGKTVEDEGASASTQVRNRRRTAVDDDEDEEESGDGLDWAVLGREACFPFNKRPPVCSFLLGPLSVQKRVRTTQTRRTARSQRQPLGPATRPQELQQSDLKQSENSNLPHLVKGIKSRLVGHIDKGESNIEEELSQYEEDPDEQTFEAACRKHRVYKAPEGEGCVSLFDFAVNPKSFGQTVENLFYISFLIREGSVKVLHDENGLPLLQPCEPHTLQEQREMNLQKHQAVFTMDWPTWKKLIEAFDIKTPLIPHRKPEETTVAAGAWYS</sequence>
<dbReference type="PANTHER" id="PTHR16140:SF0">
    <property type="entry name" value="NON-STRUCTURAL MAINTENANCE OF CHROMOSOMES ELEMENT 4"/>
    <property type="match status" value="1"/>
</dbReference>
<gene>
    <name evidence="11" type="ORF">BCR34DRAFT_491039</name>
</gene>
<dbReference type="OrthoDB" id="361242at2759"/>
<evidence type="ECO:0000256" key="1">
    <source>
        <dbReference type="ARBA" id="ARBA00004123"/>
    </source>
</evidence>
<evidence type="ECO:0000256" key="6">
    <source>
        <dbReference type="ARBA" id="ARBA00023242"/>
    </source>
</evidence>
<evidence type="ECO:0000313" key="12">
    <source>
        <dbReference type="Proteomes" id="UP000193144"/>
    </source>
</evidence>
<dbReference type="GO" id="GO:0006281">
    <property type="term" value="P:DNA repair"/>
    <property type="evidence" value="ECO:0007669"/>
    <property type="project" value="UniProtKB-UniRule"/>
</dbReference>
<dbReference type="GO" id="GO:0005634">
    <property type="term" value="C:nucleus"/>
    <property type="evidence" value="ECO:0007669"/>
    <property type="project" value="UniProtKB-SubCell"/>
</dbReference>
<evidence type="ECO:0000256" key="5">
    <source>
        <dbReference type="ARBA" id="ARBA00023204"/>
    </source>
</evidence>
<feature type="domain" description="Nse4/EID protein Nse3/MAGE-binding" evidence="10">
    <location>
        <begin position="213"/>
        <end position="265"/>
    </location>
</feature>
<dbReference type="Pfam" id="PF15412">
    <property type="entry name" value="Nse4-Nse3_bdg"/>
    <property type="match status" value="1"/>
</dbReference>
<feature type="region of interest" description="Disordered" evidence="8">
    <location>
        <begin position="1"/>
        <end position="162"/>
    </location>
</feature>
<evidence type="ECO:0000256" key="8">
    <source>
        <dbReference type="SAM" id="MobiDB-lite"/>
    </source>
</evidence>
<keyword evidence="4 7" id="KW-0233">DNA recombination</keyword>
<feature type="compositionally biased region" description="Low complexity" evidence="8">
    <location>
        <begin position="85"/>
        <end position="98"/>
    </location>
</feature>
<dbReference type="STRING" id="1231657.A0A1Y1Z4I0"/>
<proteinExistence type="inferred from homology"/>
<keyword evidence="6 7" id="KW-0539">Nucleus</keyword>
<comment type="caution">
    <text evidence="11">The sequence shown here is derived from an EMBL/GenBank/DDBJ whole genome shotgun (WGS) entry which is preliminary data.</text>
</comment>
<feature type="region of interest" description="Disordered" evidence="8">
    <location>
        <begin position="260"/>
        <end position="291"/>
    </location>
</feature>
<dbReference type="GO" id="GO:0030915">
    <property type="term" value="C:Smc5-Smc6 complex"/>
    <property type="evidence" value="ECO:0007669"/>
    <property type="project" value="UniProtKB-UniRule"/>
</dbReference>
<comment type="similarity">
    <text evidence="2 7">Belongs to the NSE4 family.</text>
</comment>
<feature type="compositionally biased region" description="Acidic residues" evidence="8">
    <location>
        <begin position="117"/>
        <end position="139"/>
    </location>
</feature>
<evidence type="ECO:0000256" key="4">
    <source>
        <dbReference type="ARBA" id="ARBA00023172"/>
    </source>
</evidence>
<accession>A0A1Y1Z4I0</accession>
<feature type="domain" description="Non-structural maintenance of chromosome element 4 C-terminal" evidence="9">
    <location>
        <begin position="420"/>
        <end position="507"/>
    </location>
</feature>
<dbReference type="Pfam" id="PF08743">
    <property type="entry name" value="Nse4_C"/>
    <property type="match status" value="1"/>
</dbReference>
<evidence type="ECO:0000256" key="2">
    <source>
        <dbReference type="ARBA" id="ARBA00008997"/>
    </source>
</evidence>
<evidence type="ECO:0000259" key="9">
    <source>
        <dbReference type="Pfam" id="PF08743"/>
    </source>
</evidence>
<organism evidence="11 12">
    <name type="scientific">Clohesyomyces aquaticus</name>
    <dbReference type="NCBI Taxonomy" id="1231657"/>
    <lineage>
        <taxon>Eukaryota</taxon>
        <taxon>Fungi</taxon>
        <taxon>Dikarya</taxon>
        <taxon>Ascomycota</taxon>
        <taxon>Pezizomycotina</taxon>
        <taxon>Dothideomycetes</taxon>
        <taxon>Pleosporomycetidae</taxon>
        <taxon>Pleosporales</taxon>
        <taxon>Lindgomycetaceae</taxon>
        <taxon>Clohesyomyces</taxon>
    </lineage>
</organism>
<evidence type="ECO:0000256" key="7">
    <source>
        <dbReference type="RuleBase" id="RU365071"/>
    </source>
</evidence>
<dbReference type="InterPro" id="IPR014854">
    <property type="entry name" value="Nse4_C"/>
</dbReference>
<feature type="compositionally biased region" description="Basic and acidic residues" evidence="8">
    <location>
        <begin position="140"/>
        <end position="149"/>
    </location>
</feature>
<feature type="region of interest" description="Disordered" evidence="8">
    <location>
        <begin position="325"/>
        <end position="362"/>
    </location>
</feature>
<dbReference type="Proteomes" id="UP000193144">
    <property type="component" value="Unassembled WGS sequence"/>
</dbReference>
<feature type="compositionally biased region" description="Polar residues" evidence="8">
    <location>
        <begin position="1"/>
        <end position="17"/>
    </location>
</feature>
<comment type="function">
    <text evidence="7">Component of the SMC5-SMC6 complex, that promotes sister chromatid alignment after DNA damage and facilitates double-stranded DNA breaks (DSBs) repair via homologous recombination between sister chromatids.</text>
</comment>
<evidence type="ECO:0000313" key="11">
    <source>
        <dbReference type="EMBL" id="ORY05159.1"/>
    </source>
</evidence>
<dbReference type="EMBL" id="MCFA01000128">
    <property type="protein sequence ID" value="ORY05159.1"/>
    <property type="molecule type" value="Genomic_DNA"/>
</dbReference>
<feature type="compositionally biased region" description="Basic and acidic residues" evidence="8">
    <location>
        <begin position="53"/>
        <end position="66"/>
    </location>
</feature>
<feature type="compositionally biased region" description="Polar residues" evidence="8">
    <location>
        <begin position="105"/>
        <end position="115"/>
    </location>
</feature>
<reference evidence="11 12" key="1">
    <citation type="submission" date="2016-07" db="EMBL/GenBank/DDBJ databases">
        <title>Pervasive Adenine N6-methylation of Active Genes in Fungi.</title>
        <authorList>
            <consortium name="DOE Joint Genome Institute"/>
            <person name="Mondo S.J."/>
            <person name="Dannebaum R.O."/>
            <person name="Kuo R.C."/>
            <person name="Labutti K."/>
            <person name="Haridas S."/>
            <person name="Kuo A."/>
            <person name="Salamov A."/>
            <person name="Ahrendt S.R."/>
            <person name="Lipzen A."/>
            <person name="Sullivan W."/>
            <person name="Andreopoulos W.B."/>
            <person name="Clum A."/>
            <person name="Lindquist E."/>
            <person name="Daum C."/>
            <person name="Ramamoorthy G.K."/>
            <person name="Gryganskyi A."/>
            <person name="Culley D."/>
            <person name="Magnuson J.K."/>
            <person name="James T.Y."/>
            <person name="O'Malley M.A."/>
            <person name="Stajich J.E."/>
            <person name="Spatafora J.W."/>
            <person name="Visel A."/>
            <person name="Grigoriev I.V."/>
        </authorList>
    </citation>
    <scope>NUCLEOTIDE SEQUENCE [LARGE SCALE GENOMIC DNA]</scope>
    <source>
        <strain evidence="11 12">CBS 115471</strain>
    </source>
</reference>
<feature type="compositionally biased region" description="Acidic residues" evidence="8">
    <location>
        <begin position="280"/>
        <end position="290"/>
    </location>
</feature>
<dbReference type="InterPro" id="IPR027786">
    <property type="entry name" value="Nse4/EID"/>
</dbReference>
<dbReference type="PANTHER" id="PTHR16140">
    <property type="entry name" value="NON-STRUCTURAL MAINTENANCE OF CHROMOSOMES ELEMENT 4"/>
    <property type="match status" value="1"/>
</dbReference>
<keyword evidence="12" id="KW-1185">Reference proteome</keyword>
<feature type="compositionally biased region" description="Polar residues" evidence="8">
    <location>
        <begin position="34"/>
        <end position="44"/>
    </location>
</feature>
<keyword evidence="5 7" id="KW-0234">DNA repair</keyword>
<feature type="compositionally biased region" description="Polar residues" evidence="8">
    <location>
        <begin position="348"/>
        <end position="362"/>
    </location>
</feature>
<feature type="compositionally biased region" description="Low complexity" evidence="8">
    <location>
        <begin position="327"/>
        <end position="339"/>
    </location>
</feature>
<dbReference type="AlphaFoldDB" id="A0A1Y1Z4I0"/>
<dbReference type="InterPro" id="IPR029225">
    <property type="entry name" value="Nse4_Nse3-bd"/>
</dbReference>